<proteinExistence type="predicted"/>
<dbReference type="SUPFAM" id="SSF55729">
    <property type="entry name" value="Acyl-CoA N-acyltransferases (Nat)"/>
    <property type="match status" value="1"/>
</dbReference>
<feature type="domain" description="N-acetyltransferase" evidence="1">
    <location>
        <begin position="11"/>
        <end position="175"/>
    </location>
</feature>
<evidence type="ECO:0000313" key="3">
    <source>
        <dbReference type="Proteomes" id="UP001596439"/>
    </source>
</evidence>
<dbReference type="PROSITE" id="PS51186">
    <property type="entry name" value="GNAT"/>
    <property type="match status" value="1"/>
</dbReference>
<accession>A0ABW2PN29</accession>
<evidence type="ECO:0000313" key="2">
    <source>
        <dbReference type="EMBL" id="MFC7389932.1"/>
    </source>
</evidence>
<reference evidence="3" key="1">
    <citation type="journal article" date="2019" name="Int. J. Syst. Evol. Microbiol.">
        <title>The Global Catalogue of Microorganisms (GCM) 10K type strain sequencing project: providing services to taxonomists for standard genome sequencing and annotation.</title>
        <authorList>
            <consortium name="The Broad Institute Genomics Platform"/>
            <consortium name="The Broad Institute Genome Sequencing Center for Infectious Disease"/>
            <person name="Wu L."/>
            <person name="Ma J."/>
        </authorList>
    </citation>
    <scope>NUCLEOTIDE SEQUENCE [LARGE SCALE GENOMIC DNA]</scope>
    <source>
        <strain evidence="3">CCUG 55590</strain>
    </source>
</reference>
<keyword evidence="3" id="KW-1185">Reference proteome</keyword>
<evidence type="ECO:0000259" key="1">
    <source>
        <dbReference type="PROSITE" id="PS51186"/>
    </source>
</evidence>
<dbReference type="EMBL" id="JBHTCE010000001">
    <property type="protein sequence ID" value="MFC7389932.1"/>
    <property type="molecule type" value="Genomic_DNA"/>
</dbReference>
<gene>
    <name evidence="2" type="ORF">ACFQO8_07220</name>
</gene>
<dbReference type="InterPro" id="IPR016181">
    <property type="entry name" value="Acyl_CoA_acyltransferase"/>
</dbReference>
<sequence>MWQGDVKDLSLHVHVLSLSDLPELMSLQETVIQALAEPEHYQSLSIEEFTKLLTDQTLVGAIYEGRLIAFRAMLIPPIDDEHLGRDIGWPEASLERVLYQEVTNVHPDFRGYGLQTHLGKLLMAQCETDDRFDVVCATVAPFNIPSMKDKFTLGLRIGALKEKYGGKLRYIFYKELHRTWQPTSEAMDVPMEDRVKQVELLQTGWRGTGLMKQGEQWVVRYEK</sequence>
<dbReference type="InterPro" id="IPR000182">
    <property type="entry name" value="GNAT_dom"/>
</dbReference>
<dbReference type="RefSeq" id="WP_214788406.1">
    <property type="nucleotide sequence ID" value="NZ_JANIEL010000004.1"/>
</dbReference>
<comment type="caution">
    <text evidence="2">The sequence shown here is derived from an EMBL/GenBank/DDBJ whole genome shotgun (WGS) entry which is preliminary data.</text>
</comment>
<dbReference type="Proteomes" id="UP001596439">
    <property type="component" value="Unassembled WGS sequence"/>
</dbReference>
<organism evidence="2 3">
    <name type="scientific">Exiguobacterium aestuarii</name>
    <dbReference type="NCBI Taxonomy" id="273527"/>
    <lineage>
        <taxon>Bacteria</taxon>
        <taxon>Bacillati</taxon>
        <taxon>Bacillota</taxon>
        <taxon>Bacilli</taxon>
        <taxon>Bacillales</taxon>
        <taxon>Bacillales Family XII. Incertae Sedis</taxon>
        <taxon>Exiguobacterium</taxon>
    </lineage>
</organism>
<dbReference type="Gene3D" id="3.40.630.30">
    <property type="match status" value="1"/>
</dbReference>
<name>A0ABW2PN29_9BACL</name>
<protein>
    <recommendedName>
        <fullName evidence="1">N-acetyltransferase domain-containing protein</fullName>
    </recommendedName>
</protein>